<evidence type="ECO:0000259" key="1">
    <source>
        <dbReference type="PROSITE" id="PS50943"/>
    </source>
</evidence>
<reference evidence="2 3" key="1">
    <citation type="submission" date="2016-11" db="EMBL/GenBank/DDBJ databases">
        <authorList>
            <person name="Jaros S."/>
            <person name="Januszkiewicz K."/>
            <person name="Wedrychowicz H."/>
        </authorList>
    </citation>
    <scope>NUCLEOTIDE SEQUENCE [LARGE SCALE GENOMIC DNA]</scope>
    <source>
        <strain evidence="2 3">DSM 3089</strain>
    </source>
</reference>
<dbReference type="AlphaFoldDB" id="A0A1M5V4C8"/>
<dbReference type="Pfam" id="PF01381">
    <property type="entry name" value="HTH_3"/>
    <property type="match status" value="1"/>
</dbReference>
<dbReference type="EMBL" id="FQXP01000004">
    <property type="protein sequence ID" value="SHH70109.1"/>
    <property type="molecule type" value="Genomic_DNA"/>
</dbReference>
<evidence type="ECO:0000313" key="3">
    <source>
        <dbReference type="Proteomes" id="UP000184526"/>
    </source>
</evidence>
<dbReference type="InterPro" id="IPR001387">
    <property type="entry name" value="Cro/C1-type_HTH"/>
</dbReference>
<dbReference type="STRING" id="1121306.SAMN02745196_01100"/>
<dbReference type="InterPro" id="IPR010982">
    <property type="entry name" value="Lambda_DNA-bd_dom_sf"/>
</dbReference>
<dbReference type="GO" id="GO:0003677">
    <property type="term" value="F:DNA binding"/>
    <property type="evidence" value="ECO:0007669"/>
    <property type="project" value="InterPro"/>
</dbReference>
<dbReference type="RefSeq" id="WP_242944302.1">
    <property type="nucleotide sequence ID" value="NZ_FQXP01000004.1"/>
</dbReference>
<sequence>MKTNLEISKPSCYLTNSVEPNLDTTDMNAIKIIKNNIYRETCEIFQHNLKRLIQIEGTQKKLAFKIGISQDLLSKYKSGEAFPSIETLIYICKLYNLDLNKFLSVPLNALDMERLIISSDFKFDCFLDIYHVYFLVTNLNKEGAIHEGIMEFSNSNVVFRILSNNKIVKSFYGTYTISDKLVFFNLYSNIDGNAYINMIKPNINKNKYVGGLGLMLLPSDANSKPCVQKILFSKTKLNRDLNFNELKTFLSFNFKDIHIENLKLSSYEDEIVYNFIESLS</sequence>
<proteinExistence type="predicted"/>
<dbReference type="Proteomes" id="UP000184526">
    <property type="component" value="Unassembled WGS sequence"/>
</dbReference>
<organism evidence="2 3">
    <name type="scientific">Clostridium collagenovorans DSM 3089</name>
    <dbReference type="NCBI Taxonomy" id="1121306"/>
    <lineage>
        <taxon>Bacteria</taxon>
        <taxon>Bacillati</taxon>
        <taxon>Bacillota</taxon>
        <taxon>Clostridia</taxon>
        <taxon>Eubacteriales</taxon>
        <taxon>Clostridiaceae</taxon>
        <taxon>Clostridium</taxon>
    </lineage>
</organism>
<evidence type="ECO:0000313" key="2">
    <source>
        <dbReference type="EMBL" id="SHH70109.1"/>
    </source>
</evidence>
<dbReference type="Gene3D" id="1.10.260.40">
    <property type="entry name" value="lambda repressor-like DNA-binding domains"/>
    <property type="match status" value="1"/>
</dbReference>
<gene>
    <name evidence="2" type="ORF">SAMN02745196_01100</name>
</gene>
<dbReference type="SMART" id="SM00530">
    <property type="entry name" value="HTH_XRE"/>
    <property type="match status" value="1"/>
</dbReference>
<dbReference type="CDD" id="cd00093">
    <property type="entry name" value="HTH_XRE"/>
    <property type="match status" value="1"/>
</dbReference>
<keyword evidence="3" id="KW-1185">Reference proteome</keyword>
<accession>A0A1M5V4C8</accession>
<dbReference type="PROSITE" id="PS50943">
    <property type="entry name" value="HTH_CROC1"/>
    <property type="match status" value="1"/>
</dbReference>
<dbReference type="SUPFAM" id="SSF47413">
    <property type="entry name" value="lambda repressor-like DNA-binding domains"/>
    <property type="match status" value="1"/>
</dbReference>
<feature type="domain" description="HTH cro/C1-type" evidence="1">
    <location>
        <begin position="58"/>
        <end position="102"/>
    </location>
</feature>
<name>A0A1M5V4C8_9CLOT</name>
<protein>
    <submittedName>
        <fullName evidence="2">Helix-turn-helix domain-containing protein</fullName>
    </submittedName>
</protein>